<sequence length="90" mass="9626">MGRIGITFCPGEKQPAAATGAWDRDLDVDVQAIAESGAAAVVTLVEAHELNTLRVSGLGDAVRSRRMDWLHLPIRDVSVPSIDYQAPSGR</sequence>
<dbReference type="EMBL" id="JBHUDY010000001">
    <property type="protein sequence ID" value="MFD1611006.1"/>
    <property type="molecule type" value="Genomic_DNA"/>
</dbReference>
<organism evidence="1 2">
    <name type="scientific">Sphingomonas tabacisoli</name>
    <dbReference type="NCBI Taxonomy" id="2249466"/>
    <lineage>
        <taxon>Bacteria</taxon>
        <taxon>Pseudomonadati</taxon>
        <taxon>Pseudomonadota</taxon>
        <taxon>Alphaproteobacteria</taxon>
        <taxon>Sphingomonadales</taxon>
        <taxon>Sphingomonadaceae</taxon>
        <taxon>Sphingomonas</taxon>
    </lineage>
</organism>
<evidence type="ECO:0000313" key="1">
    <source>
        <dbReference type="EMBL" id="MFD1611006.1"/>
    </source>
</evidence>
<dbReference type="Proteomes" id="UP001597115">
    <property type="component" value="Unassembled WGS sequence"/>
</dbReference>
<name>A0ABW4HZF6_9SPHN</name>
<proteinExistence type="predicted"/>
<protein>
    <submittedName>
        <fullName evidence="1">Uncharacterized protein</fullName>
    </submittedName>
</protein>
<accession>A0ABW4HZF6</accession>
<keyword evidence="2" id="KW-1185">Reference proteome</keyword>
<dbReference type="RefSeq" id="WP_380887221.1">
    <property type="nucleotide sequence ID" value="NZ_JBHUDY010000001.1"/>
</dbReference>
<comment type="caution">
    <text evidence="1">The sequence shown here is derived from an EMBL/GenBank/DDBJ whole genome shotgun (WGS) entry which is preliminary data.</text>
</comment>
<dbReference type="Gene3D" id="3.90.190.10">
    <property type="entry name" value="Protein tyrosine phosphatase superfamily"/>
    <property type="match status" value="1"/>
</dbReference>
<dbReference type="SUPFAM" id="SSF52799">
    <property type="entry name" value="(Phosphotyrosine protein) phosphatases II"/>
    <property type="match status" value="1"/>
</dbReference>
<gene>
    <name evidence="1" type="ORF">ACFSCW_04235</name>
</gene>
<dbReference type="InterPro" id="IPR029021">
    <property type="entry name" value="Prot-tyrosine_phosphatase-like"/>
</dbReference>
<evidence type="ECO:0000313" key="2">
    <source>
        <dbReference type="Proteomes" id="UP001597115"/>
    </source>
</evidence>
<reference evidence="2" key="1">
    <citation type="journal article" date="2019" name="Int. J. Syst. Evol. Microbiol.">
        <title>The Global Catalogue of Microorganisms (GCM) 10K type strain sequencing project: providing services to taxonomists for standard genome sequencing and annotation.</title>
        <authorList>
            <consortium name="The Broad Institute Genomics Platform"/>
            <consortium name="The Broad Institute Genome Sequencing Center for Infectious Disease"/>
            <person name="Wu L."/>
            <person name="Ma J."/>
        </authorList>
    </citation>
    <scope>NUCLEOTIDE SEQUENCE [LARGE SCALE GENOMIC DNA]</scope>
    <source>
        <strain evidence="2">CGMCC 1.16275</strain>
    </source>
</reference>